<sequence length="313" mass="35092">MTSRRDFIKQSALYSSAFALFPFARPLAGDKTDHDLSLHVFSKHLQFLNYTDMAEAAAEIGFDGVDLTVRRNGHVLPERVGDDLPRAVEAIKSAGLLADMMASDVNNALDPLHRSVLRAAAATGIKWYRLGYVSFNDDPIPERLAELNEQMKRLGRFNRMLGLTGAYQNHAGIRVGAAIWDIWHLLADLEPDVMGCQYDIRHAIVEGGTSWKNGLKLIRPKINCIVLKDFIWKKVDGSWKVVNVPLGEGMVDFAAYFKMLKAFELNVPVSIHFEYDLGGAEHGDRNISATQQKAVFEAMKRDVQFARTTWKNA</sequence>
<dbReference type="GO" id="GO:0004519">
    <property type="term" value="F:endonuclease activity"/>
    <property type="evidence" value="ECO:0007669"/>
    <property type="project" value="UniProtKB-KW"/>
</dbReference>
<accession>A0A2D0NCM6</accession>
<protein>
    <submittedName>
        <fullName evidence="2">Endonuclease</fullName>
    </submittedName>
</protein>
<organism evidence="2 3">
    <name type="scientific">Flavilitoribacter nigricans (strain ATCC 23147 / DSM 23189 / NBRC 102662 / NCIMB 1420 / SS-2)</name>
    <name type="common">Lewinella nigricans</name>
    <dbReference type="NCBI Taxonomy" id="1122177"/>
    <lineage>
        <taxon>Bacteria</taxon>
        <taxon>Pseudomonadati</taxon>
        <taxon>Bacteroidota</taxon>
        <taxon>Saprospiria</taxon>
        <taxon>Saprospirales</taxon>
        <taxon>Lewinellaceae</taxon>
        <taxon>Flavilitoribacter</taxon>
    </lineage>
</organism>
<evidence type="ECO:0000259" key="1">
    <source>
        <dbReference type="Pfam" id="PF01261"/>
    </source>
</evidence>
<dbReference type="InterPro" id="IPR050312">
    <property type="entry name" value="IolE/XylAMocC-like"/>
</dbReference>
<feature type="domain" description="Xylose isomerase-like TIM barrel" evidence="1">
    <location>
        <begin position="55"/>
        <end position="275"/>
    </location>
</feature>
<dbReference type="PANTHER" id="PTHR12110:SF53">
    <property type="entry name" value="BLR5974 PROTEIN"/>
    <property type="match status" value="1"/>
</dbReference>
<evidence type="ECO:0000313" key="3">
    <source>
        <dbReference type="Proteomes" id="UP000223913"/>
    </source>
</evidence>
<dbReference type="Proteomes" id="UP000223913">
    <property type="component" value="Unassembled WGS sequence"/>
</dbReference>
<dbReference type="OrthoDB" id="2561798at2"/>
<comment type="caution">
    <text evidence="2">The sequence shown here is derived from an EMBL/GenBank/DDBJ whole genome shotgun (WGS) entry which is preliminary data.</text>
</comment>
<keyword evidence="2" id="KW-0255">Endonuclease</keyword>
<dbReference type="SUPFAM" id="SSF51658">
    <property type="entry name" value="Xylose isomerase-like"/>
    <property type="match status" value="1"/>
</dbReference>
<dbReference type="PANTHER" id="PTHR12110">
    <property type="entry name" value="HYDROXYPYRUVATE ISOMERASE"/>
    <property type="match status" value="1"/>
</dbReference>
<dbReference type="AlphaFoldDB" id="A0A2D0NCM6"/>
<name>A0A2D0NCM6_FLAN2</name>
<dbReference type="Pfam" id="PF01261">
    <property type="entry name" value="AP_endonuc_2"/>
    <property type="match status" value="1"/>
</dbReference>
<reference evidence="2 3" key="1">
    <citation type="submission" date="2017-10" db="EMBL/GenBank/DDBJ databases">
        <title>The draft genome sequence of Lewinella nigricans NBRC 102662.</title>
        <authorList>
            <person name="Wang K."/>
        </authorList>
    </citation>
    <scope>NUCLEOTIDE SEQUENCE [LARGE SCALE GENOMIC DNA]</scope>
    <source>
        <strain evidence="2 3">NBRC 102662</strain>
    </source>
</reference>
<dbReference type="EMBL" id="PDUD01000018">
    <property type="protein sequence ID" value="PHN06245.1"/>
    <property type="molecule type" value="Genomic_DNA"/>
</dbReference>
<dbReference type="RefSeq" id="WP_099150229.1">
    <property type="nucleotide sequence ID" value="NZ_PDUD01000018.1"/>
</dbReference>
<keyword evidence="2" id="KW-0378">Hydrolase</keyword>
<keyword evidence="3" id="KW-1185">Reference proteome</keyword>
<dbReference type="PROSITE" id="PS51318">
    <property type="entry name" value="TAT"/>
    <property type="match status" value="1"/>
</dbReference>
<keyword evidence="2" id="KW-0540">Nuclease</keyword>
<dbReference type="InterPro" id="IPR006311">
    <property type="entry name" value="TAT_signal"/>
</dbReference>
<dbReference type="InterPro" id="IPR036237">
    <property type="entry name" value="Xyl_isomerase-like_sf"/>
</dbReference>
<gene>
    <name evidence="2" type="ORF">CRP01_11750</name>
</gene>
<dbReference type="InterPro" id="IPR013022">
    <property type="entry name" value="Xyl_isomerase-like_TIM-brl"/>
</dbReference>
<proteinExistence type="predicted"/>
<dbReference type="Gene3D" id="3.20.20.150">
    <property type="entry name" value="Divalent-metal-dependent TIM barrel enzymes"/>
    <property type="match status" value="1"/>
</dbReference>
<evidence type="ECO:0000313" key="2">
    <source>
        <dbReference type="EMBL" id="PHN06245.1"/>
    </source>
</evidence>